<keyword evidence="2" id="KW-1185">Reference proteome</keyword>
<proteinExistence type="predicted"/>
<organism evidence="1 2">
    <name type="scientific">Armillaria ostoyae</name>
    <name type="common">Armillaria root rot fungus</name>
    <dbReference type="NCBI Taxonomy" id="47428"/>
    <lineage>
        <taxon>Eukaryota</taxon>
        <taxon>Fungi</taxon>
        <taxon>Dikarya</taxon>
        <taxon>Basidiomycota</taxon>
        <taxon>Agaricomycotina</taxon>
        <taxon>Agaricomycetes</taxon>
        <taxon>Agaricomycetidae</taxon>
        <taxon>Agaricales</taxon>
        <taxon>Marasmiineae</taxon>
        <taxon>Physalacriaceae</taxon>
        <taxon>Armillaria</taxon>
    </lineage>
</organism>
<evidence type="ECO:0000313" key="2">
    <source>
        <dbReference type="Proteomes" id="UP000219338"/>
    </source>
</evidence>
<name>A0A284S4X7_ARMOS</name>
<reference evidence="2" key="1">
    <citation type="journal article" date="2017" name="Nat. Ecol. Evol.">
        <title>Genome expansion and lineage-specific genetic innovations in the forest pathogenic fungi Armillaria.</title>
        <authorList>
            <person name="Sipos G."/>
            <person name="Prasanna A.N."/>
            <person name="Walter M.C."/>
            <person name="O'Connor E."/>
            <person name="Balint B."/>
            <person name="Krizsan K."/>
            <person name="Kiss B."/>
            <person name="Hess J."/>
            <person name="Varga T."/>
            <person name="Slot J."/>
            <person name="Riley R."/>
            <person name="Boka B."/>
            <person name="Rigling D."/>
            <person name="Barry K."/>
            <person name="Lee J."/>
            <person name="Mihaltcheva S."/>
            <person name="LaButti K."/>
            <person name="Lipzen A."/>
            <person name="Waldron R."/>
            <person name="Moloney N.M."/>
            <person name="Sperisen C."/>
            <person name="Kredics L."/>
            <person name="Vagvoelgyi C."/>
            <person name="Patrignani A."/>
            <person name="Fitzpatrick D."/>
            <person name="Nagy I."/>
            <person name="Doyle S."/>
            <person name="Anderson J.B."/>
            <person name="Grigoriev I.V."/>
            <person name="Gueldener U."/>
            <person name="Muensterkoetter M."/>
            <person name="Nagy L.G."/>
        </authorList>
    </citation>
    <scope>NUCLEOTIDE SEQUENCE [LARGE SCALE GENOMIC DNA]</scope>
    <source>
        <strain evidence="2">C18/9</strain>
    </source>
</reference>
<sequence length="228" mass="25509">MPSTIKTHQAEAVLEAIYGHSKGWAHHDAWLPQESFLGRMCMMITEEFEKAKENFSMTTSDVTAEFLEDFDIQDCTGDKYSEVHLPIWRKVIIAATSSKTLEKNKKRTTDIGRAIITAQTLHLHSIHNAKLQTIFGLFAWVTGASKKMMEVLSHCSLSTSFPTTQGNIDTLANMSISSASEETHGPHGCVWDNVTLSSSDHVEQTSHMMSKAQSGTFPVIYWLHNVQH</sequence>
<dbReference type="AlphaFoldDB" id="A0A284S4X7"/>
<dbReference type="EMBL" id="FUEG01000032">
    <property type="protein sequence ID" value="SJL16064.1"/>
    <property type="molecule type" value="Genomic_DNA"/>
</dbReference>
<dbReference type="OrthoDB" id="3040861at2759"/>
<protein>
    <submittedName>
        <fullName evidence="1">Uncharacterized protein</fullName>
    </submittedName>
</protein>
<gene>
    <name evidence="1" type="ORF">ARMOST_19580</name>
</gene>
<evidence type="ECO:0000313" key="1">
    <source>
        <dbReference type="EMBL" id="SJL16064.1"/>
    </source>
</evidence>
<accession>A0A284S4X7</accession>
<dbReference type="OMA" id="MMITEEF"/>
<dbReference type="Proteomes" id="UP000219338">
    <property type="component" value="Unassembled WGS sequence"/>
</dbReference>